<dbReference type="Proteomes" id="UP000059074">
    <property type="component" value="Unassembled WGS sequence"/>
</dbReference>
<dbReference type="STRING" id="121290.APY04_1358"/>
<sequence length="61" mass="6900">MRLKVRNGTEARTRRGTLQALRLGNRCHDGRMSFKGRALTRGLCCPLQPRTADLYQAPMAQ</sequence>
<accession>A0A109BIT1</accession>
<gene>
    <name evidence="1" type="ORF">APY04_1358</name>
</gene>
<evidence type="ECO:0000313" key="1">
    <source>
        <dbReference type="EMBL" id="KWT69275.1"/>
    </source>
</evidence>
<reference evidence="1 2" key="1">
    <citation type="submission" date="2015-10" db="EMBL/GenBank/DDBJ databases">
        <title>Transcriptomic analysis of a linuron degrading triple-species bacterial consortium.</title>
        <authorList>
            <person name="Albers P."/>
        </authorList>
    </citation>
    <scope>NUCLEOTIDE SEQUENCE [LARGE SCALE GENOMIC DNA]</scope>
    <source>
        <strain evidence="1 2">WDL6</strain>
    </source>
</reference>
<name>A0A109BIT1_HYPSL</name>
<proteinExistence type="predicted"/>
<protein>
    <submittedName>
        <fullName evidence="1">Uncharacterized protein</fullName>
    </submittedName>
</protein>
<organism evidence="1 2">
    <name type="scientific">Hyphomicrobium sulfonivorans</name>
    <dbReference type="NCBI Taxonomy" id="121290"/>
    <lineage>
        <taxon>Bacteria</taxon>
        <taxon>Pseudomonadati</taxon>
        <taxon>Pseudomonadota</taxon>
        <taxon>Alphaproteobacteria</taxon>
        <taxon>Hyphomicrobiales</taxon>
        <taxon>Hyphomicrobiaceae</taxon>
        <taxon>Hyphomicrobium</taxon>
    </lineage>
</organism>
<comment type="caution">
    <text evidence="1">The sequence shown here is derived from an EMBL/GenBank/DDBJ whole genome shotgun (WGS) entry which is preliminary data.</text>
</comment>
<keyword evidence="2" id="KW-1185">Reference proteome</keyword>
<evidence type="ECO:0000313" key="2">
    <source>
        <dbReference type="Proteomes" id="UP000059074"/>
    </source>
</evidence>
<dbReference type="EMBL" id="LMTR01000045">
    <property type="protein sequence ID" value="KWT69275.1"/>
    <property type="molecule type" value="Genomic_DNA"/>
</dbReference>
<dbReference type="AlphaFoldDB" id="A0A109BIT1"/>